<organism evidence="1 2">
    <name type="scientific">Avena sativa</name>
    <name type="common">Oat</name>
    <dbReference type="NCBI Taxonomy" id="4498"/>
    <lineage>
        <taxon>Eukaryota</taxon>
        <taxon>Viridiplantae</taxon>
        <taxon>Streptophyta</taxon>
        <taxon>Embryophyta</taxon>
        <taxon>Tracheophyta</taxon>
        <taxon>Spermatophyta</taxon>
        <taxon>Magnoliopsida</taxon>
        <taxon>Liliopsida</taxon>
        <taxon>Poales</taxon>
        <taxon>Poaceae</taxon>
        <taxon>BOP clade</taxon>
        <taxon>Pooideae</taxon>
        <taxon>Poodae</taxon>
        <taxon>Poeae</taxon>
        <taxon>Poeae Chloroplast Group 1 (Aveneae type)</taxon>
        <taxon>Aveninae</taxon>
        <taxon>Avena</taxon>
    </lineage>
</organism>
<dbReference type="EnsemblPlants" id="AVESA.00010b.r2.7CG0679270.1">
    <property type="protein sequence ID" value="AVESA.00010b.r2.7CG0679270.1.CDS.1"/>
    <property type="gene ID" value="AVESA.00010b.r2.7CG0679270"/>
</dbReference>
<name>A0ACD6A2X5_AVESA</name>
<dbReference type="Proteomes" id="UP001732700">
    <property type="component" value="Chromosome 7C"/>
</dbReference>
<evidence type="ECO:0000313" key="1">
    <source>
        <dbReference type="EnsemblPlants" id="AVESA.00010b.r2.7CG0679270.1.CDS.1"/>
    </source>
</evidence>
<sequence length="152" mass="17671">MKGIFWNGRDVGKKGMYAYVNELIMDHSLDFLSFQETMKKTYADSFFRKIDPGGLFFWKWIPSVGKSRGILCGVRQETLGVVGFKIGEYIRRFDLWDNVKKCKWSLSVVYGLAHDEFKNTFLAEISAICNVVDSPYYWGDFNILRHVGEKNK</sequence>
<reference evidence="1" key="1">
    <citation type="submission" date="2021-05" db="EMBL/GenBank/DDBJ databases">
        <authorList>
            <person name="Scholz U."/>
            <person name="Mascher M."/>
            <person name="Fiebig A."/>
        </authorList>
    </citation>
    <scope>NUCLEOTIDE SEQUENCE [LARGE SCALE GENOMIC DNA]</scope>
</reference>
<keyword evidence="2" id="KW-1185">Reference proteome</keyword>
<protein>
    <submittedName>
        <fullName evidence="1">Uncharacterized protein</fullName>
    </submittedName>
</protein>
<proteinExistence type="predicted"/>
<reference evidence="1" key="2">
    <citation type="submission" date="2025-09" db="UniProtKB">
        <authorList>
            <consortium name="EnsemblPlants"/>
        </authorList>
    </citation>
    <scope>IDENTIFICATION</scope>
</reference>
<evidence type="ECO:0000313" key="2">
    <source>
        <dbReference type="Proteomes" id="UP001732700"/>
    </source>
</evidence>
<accession>A0ACD6A2X5</accession>